<dbReference type="AlphaFoldDB" id="A0A3N4HDI8"/>
<gene>
    <name evidence="1" type="ORF">BJ508DRAFT_75955</name>
</gene>
<organism evidence="1 2">
    <name type="scientific">Ascobolus immersus RN42</name>
    <dbReference type="NCBI Taxonomy" id="1160509"/>
    <lineage>
        <taxon>Eukaryota</taxon>
        <taxon>Fungi</taxon>
        <taxon>Dikarya</taxon>
        <taxon>Ascomycota</taxon>
        <taxon>Pezizomycotina</taxon>
        <taxon>Pezizomycetes</taxon>
        <taxon>Pezizales</taxon>
        <taxon>Ascobolaceae</taxon>
        <taxon>Ascobolus</taxon>
    </lineage>
</organism>
<dbReference type="Proteomes" id="UP000275078">
    <property type="component" value="Unassembled WGS sequence"/>
</dbReference>
<name>A0A3N4HDI8_ASCIM</name>
<proteinExistence type="predicted"/>
<keyword evidence="2" id="KW-1185">Reference proteome</keyword>
<protein>
    <submittedName>
        <fullName evidence="1">Uncharacterized protein</fullName>
    </submittedName>
</protein>
<dbReference type="EMBL" id="ML119866">
    <property type="protein sequence ID" value="RPA72333.1"/>
    <property type="molecule type" value="Genomic_DNA"/>
</dbReference>
<sequence>MHRRRPDVIMMLDSQGQSIKLNEGISVLRVQTEDATQFARSSTNERSYLSKARAPISTPPSGYRSLSISLLFRTYGAGELYPQAPRQPGVVRPTKDALRPAPAINTILCWIMGDRYKPPAYVRVPMSKHGLRLHQHGTAPTIKHVYTMTASSTGYERFHYGAVGCWRFQTQILALLQAWRRKLAC</sequence>
<evidence type="ECO:0000313" key="1">
    <source>
        <dbReference type="EMBL" id="RPA72333.1"/>
    </source>
</evidence>
<evidence type="ECO:0000313" key="2">
    <source>
        <dbReference type="Proteomes" id="UP000275078"/>
    </source>
</evidence>
<accession>A0A3N4HDI8</accession>
<reference evidence="1 2" key="1">
    <citation type="journal article" date="2018" name="Nat. Ecol. Evol.">
        <title>Pezizomycetes genomes reveal the molecular basis of ectomycorrhizal truffle lifestyle.</title>
        <authorList>
            <person name="Murat C."/>
            <person name="Payen T."/>
            <person name="Noel B."/>
            <person name="Kuo A."/>
            <person name="Morin E."/>
            <person name="Chen J."/>
            <person name="Kohler A."/>
            <person name="Krizsan K."/>
            <person name="Balestrini R."/>
            <person name="Da Silva C."/>
            <person name="Montanini B."/>
            <person name="Hainaut M."/>
            <person name="Levati E."/>
            <person name="Barry K.W."/>
            <person name="Belfiori B."/>
            <person name="Cichocki N."/>
            <person name="Clum A."/>
            <person name="Dockter R.B."/>
            <person name="Fauchery L."/>
            <person name="Guy J."/>
            <person name="Iotti M."/>
            <person name="Le Tacon F."/>
            <person name="Lindquist E.A."/>
            <person name="Lipzen A."/>
            <person name="Malagnac F."/>
            <person name="Mello A."/>
            <person name="Molinier V."/>
            <person name="Miyauchi S."/>
            <person name="Poulain J."/>
            <person name="Riccioni C."/>
            <person name="Rubini A."/>
            <person name="Sitrit Y."/>
            <person name="Splivallo R."/>
            <person name="Traeger S."/>
            <person name="Wang M."/>
            <person name="Zifcakova L."/>
            <person name="Wipf D."/>
            <person name="Zambonelli A."/>
            <person name="Paolocci F."/>
            <person name="Nowrousian M."/>
            <person name="Ottonello S."/>
            <person name="Baldrian P."/>
            <person name="Spatafora J.W."/>
            <person name="Henrissat B."/>
            <person name="Nagy L.G."/>
            <person name="Aury J.M."/>
            <person name="Wincker P."/>
            <person name="Grigoriev I.V."/>
            <person name="Bonfante P."/>
            <person name="Martin F.M."/>
        </authorList>
    </citation>
    <scope>NUCLEOTIDE SEQUENCE [LARGE SCALE GENOMIC DNA]</scope>
    <source>
        <strain evidence="1 2">RN42</strain>
    </source>
</reference>